<reference evidence="2" key="1">
    <citation type="journal article" date="2014" name="Int. J. Syst. Evol. Microbiol.">
        <title>Complete genome sequence of Corynebacterium casei LMG S-19264T (=DSM 44701T), isolated from a smear-ripened cheese.</title>
        <authorList>
            <consortium name="US DOE Joint Genome Institute (JGI-PGF)"/>
            <person name="Walter F."/>
            <person name="Albersmeier A."/>
            <person name="Kalinowski J."/>
            <person name="Ruckert C."/>
        </authorList>
    </citation>
    <scope>NUCLEOTIDE SEQUENCE</scope>
    <source>
        <strain evidence="2">CGMCC 4.7403</strain>
    </source>
</reference>
<dbReference type="EMBL" id="BNAT01000056">
    <property type="protein sequence ID" value="GHE63073.1"/>
    <property type="molecule type" value="Genomic_DNA"/>
</dbReference>
<accession>A0A919DPL1</accession>
<feature type="transmembrane region" description="Helical" evidence="1">
    <location>
        <begin position="78"/>
        <end position="105"/>
    </location>
</feature>
<dbReference type="AlphaFoldDB" id="A0A919DPL1"/>
<evidence type="ECO:0000256" key="1">
    <source>
        <dbReference type="SAM" id="Phobius"/>
    </source>
</evidence>
<evidence type="ECO:0000313" key="2">
    <source>
        <dbReference type="EMBL" id="GHE63073.1"/>
    </source>
</evidence>
<reference evidence="2" key="2">
    <citation type="submission" date="2020-09" db="EMBL/GenBank/DDBJ databases">
        <authorList>
            <person name="Sun Q."/>
            <person name="Zhou Y."/>
        </authorList>
    </citation>
    <scope>NUCLEOTIDE SEQUENCE</scope>
    <source>
        <strain evidence="2">CGMCC 4.7403</strain>
    </source>
</reference>
<protein>
    <submittedName>
        <fullName evidence="2">Uncharacterized protein</fullName>
    </submittedName>
</protein>
<keyword evidence="3" id="KW-1185">Reference proteome</keyword>
<gene>
    <name evidence="2" type="ORF">GCM10017771_86400</name>
</gene>
<keyword evidence="1" id="KW-0812">Transmembrane</keyword>
<name>A0A919DPL1_9ACTN</name>
<proteinExistence type="predicted"/>
<keyword evidence="1" id="KW-0472">Membrane</keyword>
<feature type="transmembrane region" description="Helical" evidence="1">
    <location>
        <begin position="51"/>
        <end position="72"/>
    </location>
</feature>
<dbReference type="Proteomes" id="UP000603227">
    <property type="component" value="Unassembled WGS sequence"/>
</dbReference>
<keyword evidence="1" id="KW-1133">Transmembrane helix</keyword>
<organism evidence="2 3">
    <name type="scientific">Streptomyces capitiformicae</name>
    <dbReference type="NCBI Taxonomy" id="2014920"/>
    <lineage>
        <taxon>Bacteria</taxon>
        <taxon>Bacillati</taxon>
        <taxon>Actinomycetota</taxon>
        <taxon>Actinomycetes</taxon>
        <taxon>Kitasatosporales</taxon>
        <taxon>Streptomycetaceae</taxon>
        <taxon>Streptomyces</taxon>
    </lineage>
</organism>
<sequence>MSQPETQAGAVPNVARMGRRIKKRALVDGSPRADAVRTVHDRYWAREFRSAVLYGVLLFGALVLLDCGFARLTAVRAGWWAALAVLLLIILTPPRVSAAAGALAARGLVTHRRVRTDRLAAVRISEGVSQRVILTDTSGGRLMLDPRVLIANPLLWHQLDQGARRSLEQGTLRSGTPVLERLGRRIDGELCRGTLRASGME</sequence>
<evidence type="ECO:0000313" key="3">
    <source>
        <dbReference type="Proteomes" id="UP000603227"/>
    </source>
</evidence>
<comment type="caution">
    <text evidence="2">The sequence shown here is derived from an EMBL/GenBank/DDBJ whole genome shotgun (WGS) entry which is preliminary data.</text>
</comment>